<feature type="domain" description="HAT C-terminal dimerisation" evidence="7">
    <location>
        <begin position="754"/>
        <end position="823"/>
    </location>
</feature>
<evidence type="ECO:0000256" key="3">
    <source>
        <dbReference type="ARBA" id="ARBA00022771"/>
    </source>
</evidence>
<organism evidence="8 9">
    <name type="scientific">Rhizoctonia solani</name>
    <dbReference type="NCBI Taxonomy" id="456999"/>
    <lineage>
        <taxon>Eukaryota</taxon>
        <taxon>Fungi</taxon>
        <taxon>Dikarya</taxon>
        <taxon>Basidiomycota</taxon>
        <taxon>Agaricomycotina</taxon>
        <taxon>Agaricomycetes</taxon>
        <taxon>Cantharellales</taxon>
        <taxon>Ceratobasidiaceae</taxon>
        <taxon>Rhizoctonia</taxon>
    </lineage>
</organism>
<evidence type="ECO:0000256" key="4">
    <source>
        <dbReference type="ARBA" id="ARBA00022833"/>
    </source>
</evidence>
<accession>A0A8H3AZA4</accession>
<gene>
    <name evidence="8" type="ORF">RDB_LOCUS40059</name>
</gene>
<feature type="region of interest" description="Disordered" evidence="6">
    <location>
        <begin position="46"/>
        <end position="83"/>
    </location>
</feature>
<dbReference type="InterPro" id="IPR012337">
    <property type="entry name" value="RNaseH-like_sf"/>
</dbReference>
<dbReference type="EMBL" id="CAJMXA010000823">
    <property type="protein sequence ID" value="CAE6443976.1"/>
    <property type="molecule type" value="Genomic_DNA"/>
</dbReference>
<dbReference type="AlphaFoldDB" id="A0A8H3AZA4"/>
<keyword evidence="4" id="KW-0862">Zinc</keyword>
<reference evidence="8" key="1">
    <citation type="submission" date="2021-01" db="EMBL/GenBank/DDBJ databases">
        <authorList>
            <person name="Kaushik A."/>
        </authorList>
    </citation>
    <scope>NUCLEOTIDE SEQUENCE</scope>
    <source>
        <strain evidence="8">AG6-10EEA</strain>
    </source>
</reference>
<evidence type="ECO:0000256" key="5">
    <source>
        <dbReference type="ARBA" id="ARBA00023242"/>
    </source>
</evidence>
<name>A0A8H3AZA4_9AGAM</name>
<dbReference type="GO" id="GO:0046983">
    <property type="term" value="F:protein dimerization activity"/>
    <property type="evidence" value="ECO:0007669"/>
    <property type="project" value="InterPro"/>
</dbReference>
<protein>
    <recommendedName>
        <fullName evidence="7">HAT C-terminal dimerisation domain-containing protein</fullName>
    </recommendedName>
</protein>
<sequence length="859" mass="96810">PPNPVTPGPAVSLEMLQPFVLYQPSHPTNIPAPVSELSRTALQELTQKNTGGARRRPVDIGTSSAGTKRLRVPDDPADNQPVLPPTVSVTSTVLTPGTSTPSLRYAACDCWGNLVPCDSEKPPNDVPREEILASDAQHLESKPFKDFRRPKTERVRCPFCFRDLGEWHTWLLGKGGVTGRIREHMHNRHPDDYRERCIKGGVNPLGVNLEDPKDIDFDIEYSPALLAERIAQLVAVNDLALRVVESREFRRVIALCGRAPSVPDRDIPHRSKLTKTIGELYRTEIDQMKVDLNNALGLVSATSDLWSDEKLRAFMAVTLHYINSEGHLAEHLFAFRRIEGRHTGANIGHELLSVFEEAGIINKIGHITLDNASNNNTLMASLESALAERGQRFGRDLNRIRCIPHIINLTVQAMLDALPAAAARFREEVAAKGDELDGEIEEYLQALESGVVDLCRESVKALRSSDIRRQGLRDLILDGNFRGLFRSPDNKILLVPVLELLRDCLTRWSSTYLMIFRYLELYPAIVWYAHRHPEMNIPVISHKQFEVLQDICSILSILHHAQELLSAEQTPTLSLALPVYEALLQALRDATYKFPELSYAIVRAELKLESYVVKTRDLPVYALAMVVNPCIRFRWMHANYTALQCQGFKVSVKDKMLEVRQAMHRASAQATPFPTQTASQRAASAQTRGYLRLLNVSASVTRASEARLRDHSGTAPHAEPVPTPLTPEELLTRHMNDVDTELLRWEQLVWDDIDVMGTVDLVEFWRKYKYEFPLLYRIAMDVLPVQASSVSSERVFSSSRLTCTRERSRLSPETVEQLQVLKHSLHRRRRTSEGSNQTLDFMAHIVNPPGSDELLDGDN</sequence>
<dbReference type="GO" id="GO:0008270">
    <property type="term" value="F:zinc ion binding"/>
    <property type="evidence" value="ECO:0007669"/>
    <property type="project" value="UniProtKB-KW"/>
</dbReference>
<comment type="subcellular location">
    <subcellularLocation>
        <location evidence="1">Nucleus</location>
    </subcellularLocation>
</comment>
<keyword evidence="3" id="KW-0863">Zinc-finger</keyword>
<comment type="caution">
    <text evidence="8">The sequence shown here is derived from an EMBL/GenBank/DDBJ whole genome shotgun (WGS) entry which is preliminary data.</text>
</comment>
<evidence type="ECO:0000313" key="8">
    <source>
        <dbReference type="EMBL" id="CAE6443976.1"/>
    </source>
</evidence>
<dbReference type="PANTHER" id="PTHR46481:SF10">
    <property type="entry name" value="ZINC FINGER BED DOMAIN-CONTAINING PROTEIN 39"/>
    <property type="match status" value="1"/>
</dbReference>
<dbReference type="Pfam" id="PF05699">
    <property type="entry name" value="Dimer_Tnp_hAT"/>
    <property type="match status" value="1"/>
</dbReference>
<dbReference type="GO" id="GO:0005634">
    <property type="term" value="C:nucleus"/>
    <property type="evidence" value="ECO:0007669"/>
    <property type="project" value="UniProtKB-SubCell"/>
</dbReference>
<evidence type="ECO:0000313" key="9">
    <source>
        <dbReference type="Proteomes" id="UP000663853"/>
    </source>
</evidence>
<evidence type="ECO:0000256" key="2">
    <source>
        <dbReference type="ARBA" id="ARBA00022723"/>
    </source>
</evidence>
<feature type="non-terminal residue" evidence="8">
    <location>
        <position position="1"/>
    </location>
</feature>
<keyword evidence="5" id="KW-0539">Nucleus</keyword>
<dbReference type="PANTHER" id="PTHR46481">
    <property type="entry name" value="ZINC FINGER BED DOMAIN-CONTAINING PROTEIN 4"/>
    <property type="match status" value="1"/>
</dbReference>
<dbReference type="InterPro" id="IPR008906">
    <property type="entry name" value="HATC_C_dom"/>
</dbReference>
<keyword evidence="2" id="KW-0479">Metal-binding</keyword>
<dbReference type="InterPro" id="IPR052035">
    <property type="entry name" value="ZnF_BED_domain_contain"/>
</dbReference>
<evidence type="ECO:0000259" key="7">
    <source>
        <dbReference type="Pfam" id="PF05699"/>
    </source>
</evidence>
<evidence type="ECO:0000256" key="1">
    <source>
        <dbReference type="ARBA" id="ARBA00004123"/>
    </source>
</evidence>
<dbReference type="Proteomes" id="UP000663853">
    <property type="component" value="Unassembled WGS sequence"/>
</dbReference>
<evidence type="ECO:0000256" key="6">
    <source>
        <dbReference type="SAM" id="MobiDB-lite"/>
    </source>
</evidence>
<proteinExistence type="predicted"/>
<dbReference type="SUPFAM" id="SSF53098">
    <property type="entry name" value="Ribonuclease H-like"/>
    <property type="match status" value="1"/>
</dbReference>